<keyword evidence="15" id="KW-0472">Membrane</keyword>
<dbReference type="SUPFAM" id="SSF48225">
    <property type="entry name" value="Seven-hairpin glycosidases"/>
    <property type="match status" value="1"/>
</dbReference>
<evidence type="ECO:0000256" key="10">
    <source>
        <dbReference type="PIRSR" id="PIRSR601382-1"/>
    </source>
</evidence>
<evidence type="ECO:0000256" key="5">
    <source>
        <dbReference type="ARBA" id="ARBA00022801"/>
    </source>
</evidence>
<accession>A0A0F4ZDW4</accession>
<comment type="pathway">
    <text evidence="2">Protein modification; protein glycosylation.</text>
</comment>
<keyword evidence="15" id="KW-0812">Transmembrane</keyword>
<organism evidence="16 17">
    <name type="scientific">Thielaviopsis punctulata</name>
    <dbReference type="NCBI Taxonomy" id="72032"/>
    <lineage>
        <taxon>Eukaryota</taxon>
        <taxon>Fungi</taxon>
        <taxon>Dikarya</taxon>
        <taxon>Ascomycota</taxon>
        <taxon>Pezizomycotina</taxon>
        <taxon>Sordariomycetes</taxon>
        <taxon>Hypocreomycetidae</taxon>
        <taxon>Microascales</taxon>
        <taxon>Ceratocystidaceae</taxon>
        <taxon>Thielaviopsis</taxon>
    </lineage>
</organism>
<keyword evidence="13" id="KW-0326">Glycosidase</keyword>
<evidence type="ECO:0000256" key="6">
    <source>
        <dbReference type="ARBA" id="ARBA00022837"/>
    </source>
</evidence>
<keyword evidence="15" id="KW-1133">Transmembrane helix</keyword>
<name>A0A0F4ZDW4_9PEZI</name>
<evidence type="ECO:0000256" key="8">
    <source>
        <dbReference type="ARBA" id="ARBA00047669"/>
    </source>
</evidence>
<gene>
    <name evidence="16" type="ORF">TD95_003082</name>
</gene>
<comment type="caution">
    <text evidence="16">The sequence shown here is derived from an EMBL/GenBank/DDBJ whole genome shotgun (WGS) entry which is preliminary data.</text>
</comment>
<dbReference type="GO" id="GO:0005509">
    <property type="term" value="F:calcium ion binding"/>
    <property type="evidence" value="ECO:0007669"/>
    <property type="project" value="InterPro"/>
</dbReference>
<feature type="binding site" evidence="11">
    <location>
        <position position="628"/>
    </location>
    <ligand>
        <name>Ca(2+)</name>
        <dbReference type="ChEBI" id="CHEBI:29108"/>
    </ligand>
</feature>
<feature type="transmembrane region" description="Helical" evidence="15">
    <location>
        <begin position="90"/>
        <end position="108"/>
    </location>
</feature>
<dbReference type="Proteomes" id="UP000033483">
    <property type="component" value="Unassembled WGS sequence"/>
</dbReference>
<feature type="compositionally biased region" description="Polar residues" evidence="14">
    <location>
        <begin position="9"/>
        <end position="20"/>
    </location>
</feature>
<dbReference type="GO" id="GO:0036503">
    <property type="term" value="P:ERAD pathway"/>
    <property type="evidence" value="ECO:0007669"/>
    <property type="project" value="UniProtKB-ARBA"/>
</dbReference>
<dbReference type="InterPro" id="IPR050749">
    <property type="entry name" value="Glycosyl_Hydrolase_47"/>
</dbReference>
<feature type="active site" evidence="10">
    <location>
        <position position="540"/>
    </location>
</feature>
<evidence type="ECO:0000256" key="9">
    <source>
        <dbReference type="ARBA" id="ARBA00048605"/>
    </source>
</evidence>
<comment type="catalytic activity">
    <reaction evidence="8">
        <text>N(4)-(alpha-D-Man-(1-&gt;2)-alpha-D-Man-(1-&gt;2)-alpha-D-Man-(1-&gt;3)-[alpha-D-Man-(1-&gt;3)-[alpha-D-Man-(1-&gt;2)-alpha-D-Man-(1-&gt;6)]-alpha-D-Man-(1-&gt;6)]-beta-D-Man-(1-&gt;4)-beta-D-GlcNAc-(1-&gt;4)-beta-D-GlcNAc)-L-asparaginyl-[protein] (N-glucan mannose isomer 8A1,2,3B1,3) + 3 H2O = N(4)-(alpha-D-Man-(1-&gt;3)-[alpha-D-Man-(1-&gt;3)-[alpha-D-Man-(1-&gt;6)]-alpha-D-Man-(1-&gt;6)]-beta-D-Man-(1-&gt;4)-beta-D-GlcNAc-(1-&gt;4)-beta-D-GlcNAc)-L-asparaginyl-[protein] (N-glucan mannose isomer 5A1,2) + 3 beta-D-mannose</text>
        <dbReference type="Rhea" id="RHEA:56028"/>
        <dbReference type="Rhea" id="RHEA-COMP:14358"/>
        <dbReference type="Rhea" id="RHEA-COMP:14367"/>
        <dbReference type="ChEBI" id="CHEBI:15377"/>
        <dbReference type="ChEBI" id="CHEBI:28563"/>
        <dbReference type="ChEBI" id="CHEBI:59087"/>
        <dbReference type="ChEBI" id="CHEBI:60628"/>
        <dbReference type="EC" id="3.2.1.113"/>
    </reaction>
</comment>
<evidence type="ECO:0000256" key="7">
    <source>
        <dbReference type="ARBA" id="ARBA00023157"/>
    </source>
</evidence>
<feature type="region of interest" description="Disordered" evidence="14">
    <location>
        <begin position="1"/>
        <end position="44"/>
    </location>
</feature>
<feature type="active site" evidence="10">
    <location>
        <position position="363"/>
    </location>
</feature>
<comment type="cofactor">
    <cofactor evidence="1 11">
        <name>Ca(2+)</name>
        <dbReference type="ChEBI" id="CHEBI:29108"/>
    </cofactor>
</comment>
<dbReference type="InterPro" id="IPR012341">
    <property type="entry name" value="6hp_glycosidase-like_sf"/>
</dbReference>
<evidence type="ECO:0000256" key="1">
    <source>
        <dbReference type="ARBA" id="ARBA00001913"/>
    </source>
</evidence>
<dbReference type="EC" id="3.2.1.-" evidence="13"/>
<dbReference type="InterPro" id="IPR036026">
    <property type="entry name" value="Seven-hairpin_glycosidases"/>
</dbReference>
<evidence type="ECO:0000256" key="14">
    <source>
        <dbReference type="SAM" id="MobiDB-lite"/>
    </source>
</evidence>
<evidence type="ECO:0000256" key="13">
    <source>
        <dbReference type="RuleBase" id="RU361193"/>
    </source>
</evidence>
<dbReference type="OrthoDB" id="8118055at2759"/>
<dbReference type="InterPro" id="IPR001382">
    <property type="entry name" value="Glyco_hydro_47"/>
</dbReference>
<evidence type="ECO:0000256" key="11">
    <source>
        <dbReference type="PIRSR" id="PIRSR601382-2"/>
    </source>
</evidence>
<sequence length="688" mass="77576">MSYIPIDSSAASSSTHQRPTNDPAWTAAGMNSNNSTPRPRAPHSASILDGVQHKVEGFLDKNSGQLPMYKDKPYPSALSRRFRRWSSKRTLAILAALLLLLMYWNGAFTGSKNSVWSFYGLGVPEERADWGKRRQEVVKAFELSWDSYAANGWGECCFDEYHPIAKTGKKMAPQGMGWIIIDAIDTMILMGLGSRVDQAREWLQNTLTWDQDQDVNVFETTIRMLGGLLSAHYLSTEFPDMAPTTNKDPTLYLNKARDLADRLLGAYDSASGLPYASINLQTRKGIESHVDDGASSTAEVATLQLEMKYLSFLTGNTTFWERAERIMEILDNNGAEDGLVPIFVYATTGKFRGDNIRLGSRGDSYYEYLIKQFLQTNVKEMVYKDMWDETLAGIKKHLITYSQPTGFTVLAEKPNGIKASLSPKMDHLVCFLPGTIALATTGGMPEWKARGMRWWTKKQDEDMQLARELTQTCWGMYKVMATGLAAEITYFNVDVKKPPPYDPDHVMVPDSVFKDTSAEASWRADFDVHPTDKHNLQRPETVESLFYMWRITGEPKYREWGWEMFRSFVNHTAVSNQGGFTSLGNADRVPPQPRDNMESFWLAETLKYFYLLFSPRTLLPLNDIVLNTEAHPFPRFDMGSKFKTGWTRRPRDADGHVVGAESEVEEKKKLGGAAVQGGKLAVEADKTV</sequence>
<dbReference type="UniPathway" id="UPA00378"/>
<dbReference type="PANTHER" id="PTHR11742">
    <property type="entry name" value="MANNOSYL-OLIGOSACCHARIDE ALPHA-1,2-MANNOSIDASE-RELATED"/>
    <property type="match status" value="1"/>
</dbReference>
<evidence type="ECO:0000256" key="15">
    <source>
        <dbReference type="SAM" id="Phobius"/>
    </source>
</evidence>
<dbReference type="GO" id="GO:0016020">
    <property type="term" value="C:membrane"/>
    <property type="evidence" value="ECO:0007669"/>
    <property type="project" value="InterPro"/>
</dbReference>
<dbReference type="AlphaFoldDB" id="A0A0F4ZDW4"/>
<dbReference type="PANTHER" id="PTHR11742:SF55">
    <property type="entry name" value="ENDOPLASMIC RETICULUM MANNOSYL-OLIGOSACCHARIDE 1,2-ALPHA-MANNOSIDASE"/>
    <property type="match status" value="1"/>
</dbReference>
<dbReference type="GO" id="GO:0004571">
    <property type="term" value="F:mannosyl-oligosaccharide 1,2-alpha-mannosidase activity"/>
    <property type="evidence" value="ECO:0007669"/>
    <property type="project" value="UniProtKB-EC"/>
</dbReference>
<dbReference type="Gene3D" id="1.50.10.10">
    <property type="match status" value="1"/>
</dbReference>
<proteinExistence type="inferred from homology"/>
<evidence type="ECO:0000313" key="17">
    <source>
        <dbReference type="Proteomes" id="UP000033483"/>
    </source>
</evidence>
<dbReference type="GO" id="GO:0005783">
    <property type="term" value="C:endoplasmic reticulum"/>
    <property type="evidence" value="ECO:0007669"/>
    <property type="project" value="TreeGrafter"/>
</dbReference>
<keyword evidence="7 12" id="KW-1015">Disulfide bond</keyword>
<comment type="similarity">
    <text evidence="3 13">Belongs to the glycosyl hydrolase 47 family.</text>
</comment>
<keyword evidence="6 11" id="KW-0106">Calcium</keyword>
<dbReference type="EMBL" id="LAEV01001196">
    <property type="protein sequence ID" value="KKA28687.1"/>
    <property type="molecule type" value="Genomic_DNA"/>
</dbReference>
<keyword evidence="4 11" id="KW-0479">Metal-binding</keyword>
<evidence type="ECO:0000313" key="16">
    <source>
        <dbReference type="EMBL" id="KKA28687.1"/>
    </source>
</evidence>
<dbReference type="PRINTS" id="PR00747">
    <property type="entry name" value="GLYHDRLASE47"/>
</dbReference>
<evidence type="ECO:0000256" key="2">
    <source>
        <dbReference type="ARBA" id="ARBA00004922"/>
    </source>
</evidence>
<keyword evidence="5 13" id="KW-0378">Hydrolase</keyword>
<dbReference type="Pfam" id="PF01532">
    <property type="entry name" value="Glyco_hydro_47"/>
    <property type="match status" value="1"/>
</dbReference>
<keyword evidence="17" id="KW-1185">Reference proteome</keyword>
<feature type="disulfide bond" evidence="12">
    <location>
        <begin position="430"/>
        <end position="473"/>
    </location>
</feature>
<evidence type="ECO:0000256" key="3">
    <source>
        <dbReference type="ARBA" id="ARBA00007658"/>
    </source>
</evidence>
<reference evidence="16 17" key="1">
    <citation type="submission" date="2015-03" db="EMBL/GenBank/DDBJ databases">
        <authorList>
            <person name="Radwan O."/>
            <person name="Al-Naeli F.A."/>
            <person name="Rendon G.A."/>
            <person name="Fields C."/>
        </authorList>
    </citation>
    <scope>NUCLEOTIDE SEQUENCE [LARGE SCALE GENOMIC DNA]</scope>
    <source>
        <strain evidence="16">CR-DP1</strain>
    </source>
</reference>
<dbReference type="GO" id="GO:0005975">
    <property type="term" value="P:carbohydrate metabolic process"/>
    <property type="evidence" value="ECO:0007669"/>
    <property type="project" value="InterPro"/>
</dbReference>
<protein>
    <recommendedName>
        <fullName evidence="13">alpha-1,2-Mannosidase</fullName>
        <ecNumber evidence="13">3.2.1.-</ecNumber>
    </recommendedName>
</protein>
<comment type="catalytic activity">
    <reaction evidence="9">
        <text>N(4)-(alpha-D-Man-(1-&gt;2)-alpha-D-Man-(1-&gt;2)-alpha-D-Man-(1-&gt;3)-[alpha-D-Man-(1-&gt;2)-alpha-D-Man-(1-&gt;3)-[alpha-D-Man-(1-&gt;2)-alpha-D-Man-(1-&gt;6)]-alpha-D-Man-(1-&gt;6)]-beta-D-Man-(1-&gt;4)-beta-D-GlcNAc-(1-&gt;4)-beta-D-GlcNAc)-L-asparaginyl-[protein] (N-glucan mannose isomer 9A1,2,3B1,2,3) + 4 H2O = N(4)-(alpha-D-Man-(1-&gt;3)-[alpha-D-Man-(1-&gt;3)-[alpha-D-Man-(1-&gt;6)]-alpha-D-Man-(1-&gt;6)]-beta-D-Man-(1-&gt;4)-beta-D-GlcNAc-(1-&gt;4)-beta-D-GlcNAc)-L-asparaginyl-[protein] (N-glucan mannose isomer 5A1,2) + 4 beta-D-mannose</text>
        <dbReference type="Rhea" id="RHEA:56008"/>
        <dbReference type="Rhea" id="RHEA-COMP:14356"/>
        <dbReference type="Rhea" id="RHEA-COMP:14367"/>
        <dbReference type="ChEBI" id="CHEBI:15377"/>
        <dbReference type="ChEBI" id="CHEBI:28563"/>
        <dbReference type="ChEBI" id="CHEBI:59087"/>
        <dbReference type="ChEBI" id="CHEBI:139493"/>
        <dbReference type="EC" id="3.2.1.113"/>
    </reaction>
</comment>
<feature type="active site" description="Proton donor" evidence="10">
    <location>
        <position position="487"/>
    </location>
</feature>
<evidence type="ECO:0000256" key="12">
    <source>
        <dbReference type="PIRSR" id="PIRSR601382-3"/>
    </source>
</evidence>
<feature type="active site" description="Proton donor" evidence="10">
    <location>
        <position position="219"/>
    </location>
</feature>
<evidence type="ECO:0000256" key="4">
    <source>
        <dbReference type="ARBA" id="ARBA00022723"/>
    </source>
</evidence>